<dbReference type="PANTHER" id="PTHR16560:SF2">
    <property type="entry name" value="ALPHA-2-MACROGLOBULIN RECEPTOR-ASSOCIATED PROTEIN"/>
    <property type="match status" value="1"/>
</dbReference>
<feature type="domain" description="Alpha-2-macroglobulin RAP C-terminal" evidence="2">
    <location>
        <begin position="101"/>
        <end position="289"/>
    </location>
</feature>
<reference evidence="4" key="1">
    <citation type="submission" date="2016-11" db="UniProtKB">
        <authorList>
            <consortium name="WormBaseParasite"/>
        </authorList>
    </citation>
    <scope>IDENTIFICATION</scope>
</reference>
<organism evidence="3 4">
    <name type="scientific">Steinernema glaseri</name>
    <dbReference type="NCBI Taxonomy" id="37863"/>
    <lineage>
        <taxon>Eukaryota</taxon>
        <taxon>Metazoa</taxon>
        <taxon>Ecdysozoa</taxon>
        <taxon>Nematoda</taxon>
        <taxon>Chromadorea</taxon>
        <taxon>Rhabditida</taxon>
        <taxon>Tylenchina</taxon>
        <taxon>Panagrolaimomorpha</taxon>
        <taxon>Strongyloidoidea</taxon>
        <taxon>Steinernematidae</taxon>
        <taxon>Steinernema</taxon>
    </lineage>
</organism>
<keyword evidence="1" id="KW-0175">Coiled coil</keyword>
<keyword evidence="3" id="KW-1185">Reference proteome</keyword>
<dbReference type="GO" id="GO:0048019">
    <property type="term" value="F:receptor antagonist activity"/>
    <property type="evidence" value="ECO:0007669"/>
    <property type="project" value="InterPro"/>
</dbReference>
<dbReference type="InterPro" id="IPR036744">
    <property type="entry name" value="RAP_sf"/>
</dbReference>
<dbReference type="InterPro" id="IPR038003">
    <property type="entry name" value="A2-macroglobuin_RAP"/>
</dbReference>
<evidence type="ECO:0000256" key="1">
    <source>
        <dbReference type="SAM" id="Coils"/>
    </source>
</evidence>
<dbReference type="SUPFAM" id="SSF47045">
    <property type="entry name" value="RAP domain-like"/>
    <property type="match status" value="3"/>
</dbReference>
<dbReference type="PANTHER" id="PTHR16560">
    <property type="entry name" value="ALPHA-2-MACROGLOBULIN RECEPTOR-ASSOCIATED PROTEIN"/>
    <property type="match status" value="1"/>
</dbReference>
<dbReference type="InterPro" id="IPR010483">
    <property type="entry name" value="Alpha_2_MRAP_C"/>
</dbReference>
<evidence type="ECO:0000259" key="2">
    <source>
        <dbReference type="Pfam" id="PF06401"/>
    </source>
</evidence>
<proteinExistence type="predicted"/>
<evidence type="ECO:0000313" key="3">
    <source>
        <dbReference type="Proteomes" id="UP000095287"/>
    </source>
</evidence>
<dbReference type="GO" id="GO:0005783">
    <property type="term" value="C:endoplasmic reticulum"/>
    <property type="evidence" value="ECO:0007669"/>
    <property type="project" value="InterPro"/>
</dbReference>
<dbReference type="AlphaFoldDB" id="A0A1I7YV38"/>
<evidence type="ECO:0000313" key="4">
    <source>
        <dbReference type="WBParaSite" id="L893_g20000.t1"/>
    </source>
</evidence>
<feature type="coiled-coil region" evidence="1">
    <location>
        <begin position="130"/>
        <end position="191"/>
    </location>
</feature>
<dbReference type="GO" id="GO:0050750">
    <property type="term" value="F:low-density lipoprotein particle receptor binding"/>
    <property type="evidence" value="ECO:0007669"/>
    <property type="project" value="InterPro"/>
</dbReference>
<dbReference type="GO" id="GO:0008201">
    <property type="term" value="F:heparin binding"/>
    <property type="evidence" value="ECO:0007669"/>
    <property type="project" value="InterPro"/>
</dbReference>
<dbReference type="Pfam" id="PF06401">
    <property type="entry name" value="Alpha-2-MRAP_C"/>
    <property type="match status" value="1"/>
</dbReference>
<accession>A0A1I7YV38</accession>
<dbReference type="GO" id="GO:0048259">
    <property type="term" value="P:regulation of receptor-mediated endocytosis"/>
    <property type="evidence" value="ECO:0007669"/>
    <property type="project" value="TreeGrafter"/>
</dbReference>
<protein>
    <submittedName>
        <fullName evidence="4">Alpha-2-MRAP_C domain-containing protein</fullName>
    </submittedName>
</protein>
<name>A0A1I7YV38_9BILA</name>
<dbReference type="WBParaSite" id="L893_g20000.t1">
    <property type="protein sequence ID" value="L893_g20000.t1"/>
    <property type="gene ID" value="L893_g20000"/>
</dbReference>
<sequence>MEKLNYVWSKAVHHLQDTGRSDKLMKELETFDKLYLHAKQQGHHGKSKDEMSEIDRKLELLLDRFDLPKALEAFKRKFKSANEHVHNTESDNDVVLRSEAFEDARLEKLWKAAKDADFSAAQLTVLYRDLKDHEHQLGEYEELLRDHDHEEKNDIHGEEHSEKARKLKETNTQLEDNLEHLHNKIVKLKETPFENRKVQHLWNTALSNRQFRPEELDAIRTELKHFEKQLAKLDFHKEEMGTARELHAGSKNGLSGDVLDDFEERQARMERKLKKLETYLNEKVRHSEL</sequence>
<dbReference type="Proteomes" id="UP000095287">
    <property type="component" value="Unplaced"/>
</dbReference>
<dbReference type="Gene3D" id="1.20.81.10">
    <property type="entry name" value="RAP domain"/>
    <property type="match status" value="3"/>
</dbReference>